<evidence type="ECO:0000313" key="5">
    <source>
        <dbReference type="Proteomes" id="UP000017200"/>
    </source>
</evidence>
<name>U5HFT4_USTV1</name>
<protein>
    <submittedName>
        <fullName evidence="3 4">Uncharacterized protein</fullName>
    </submittedName>
</protein>
<keyword evidence="2" id="KW-0472">Membrane</keyword>
<evidence type="ECO:0000256" key="2">
    <source>
        <dbReference type="SAM" id="Phobius"/>
    </source>
</evidence>
<feature type="compositionally biased region" description="Low complexity" evidence="1">
    <location>
        <begin position="505"/>
        <end position="520"/>
    </location>
</feature>
<dbReference type="Proteomes" id="UP000017200">
    <property type="component" value="Unassembled WGS sequence"/>
</dbReference>
<feature type="region of interest" description="Disordered" evidence="1">
    <location>
        <begin position="372"/>
        <end position="450"/>
    </location>
</feature>
<evidence type="ECO:0000256" key="1">
    <source>
        <dbReference type="SAM" id="MobiDB-lite"/>
    </source>
</evidence>
<gene>
    <name evidence="3" type="ORF">MVLG_05960</name>
</gene>
<feature type="transmembrane region" description="Helical" evidence="2">
    <location>
        <begin position="594"/>
        <end position="612"/>
    </location>
</feature>
<accession>U5HFT4</accession>
<keyword evidence="2" id="KW-1133">Transmembrane helix</keyword>
<feature type="transmembrane region" description="Helical" evidence="2">
    <location>
        <begin position="653"/>
        <end position="676"/>
    </location>
</feature>
<reference evidence="4" key="4">
    <citation type="submission" date="2015-06" db="UniProtKB">
        <authorList>
            <consortium name="EnsemblFungi"/>
        </authorList>
    </citation>
    <scope>IDENTIFICATION</scope>
</reference>
<feature type="compositionally biased region" description="Pro residues" evidence="1">
    <location>
        <begin position="186"/>
        <end position="196"/>
    </location>
</feature>
<feature type="transmembrane region" description="Helical" evidence="2">
    <location>
        <begin position="624"/>
        <end position="641"/>
    </location>
</feature>
<dbReference type="OrthoDB" id="2537346at2759"/>
<keyword evidence="5" id="KW-1185">Reference proteome</keyword>
<feature type="region of interest" description="Disordered" evidence="1">
    <location>
        <begin position="1"/>
        <end position="41"/>
    </location>
</feature>
<feature type="compositionally biased region" description="Basic and acidic residues" evidence="1">
    <location>
        <begin position="423"/>
        <end position="434"/>
    </location>
</feature>
<reference evidence="3 5" key="3">
    <citation type="journal article" date="2015" name="BMC Genomics">
        <title>Sex and parasites: genomic and transcriptomic analysis of Microbotryum lychnidis-dioicae, the biotrophic and plant-castrating anther smut fungus.</title>
        <authorList>
            <person name="Perlin M.H."/>
            <person name="Amselem J."/>
            <person name="Fontanillas E."/>
            <person name="Toh S.S."/>
            <person name="Chen Z."/>
            <person name="Goldberg J."/>
            <person name="Duplessis S."/>
            <person name="Henrissat B."/>
            <person name="Young S."/>
            <person name="Zeng Q."/>
            <person name="Aguileta G."/>
            <person name="Petit E."/>
            <person name="Badouin H."/>
            <person name="Andrews J."/>
            <person name="Razeeq D."/>
            <person name="Gabaldon T."/>
            <person name="Quesneville H."/>
            <person name="Giraud T."/>
            <person name="Hood M.E."/>
            <person name="Schultz D.J."/>
            <person name="Cuomo C.A."/>
        </authorList>
    </citation>
    <scope>NUCLEOTIDE SEQUENCE [LARGE SCALE GENOMIC DNA]</scope>
    <source>
        <strain evidence="5">p1A1 Lamole</strain>
        <strain evidence="3">P1A1 Lamole</strain>
    </source>
</reference>
<organism evidence="3">
    <name type="scientific">Microbotryum lychnidis-dioicae (strain p1A1 Lamole / MvSl-1064)</name>
    <name type="common">Anther smut fungus</name>
    <dbReference type="NCBI Taxonomy" id="683840"/>
    <lineage>
        <taxon>Eukaryota</taxon>
        <taxon>Fungi</taxon>
        <taxon>Dikarya</taxon>
        <taxon>Basidiomycota</taxon>
        <taxon>Pucciniomycotina</taxon>
        <taxon>Microbotryomycetes</taxon>
        <taxon>Microbotryales</taxon>
        <taxon>Microbotryaceae</taxon>
        <taxon>Microbotryum</taxon>
    </lineage>
</organism>
<feature type="region of interest" description="Disordered" evidence="1">
    <location>
        <begin position="132"/>
        <end position="233"/>
    </location>
</feature>
<sequence length="893" mass="95218">MSITFDTTSSTTRLAGPTSPMTRRRRSSFGGGTPTASTDICVQQALTSDEFVQRRKRRGGASALEHQSSDSALARQPLLNRKSIAIPPPKPNVGSSRDLSYGGKSPDANGSPALLLCSPSSASTIKASMFPRAAPAHDGSASERTGAKGPKRQPASRSFGSLQRPRSRPRSPRATKCGSDSSSIAPPSPSSSPSPSPSVLSRSGFPQQIHSGVHVPQRSISASSCPAPRGATLSLGPSTPIPLTSSILAEGQVELSTNLVAVEVLADLQCGRSVTSSECGDRDRERDHDFGSDFFVYDCTAPLSIPDVPPTDPDFAAKAGASLPSPRSPTYAGLVPLHPSGRSSTIRNHTAPLPVSDLDGMRAIDELRRCASASPMSTSPPHQGIPLSSLDKTSWDGGRVLASGQMSRSSSISRSSRNARFTSGEEKRLRHESEASSDQTTSPDGSKVLLKRPPLHTYTSFEINASPHFTQPDNMSSLSDVYPDSSSSTTTMSSPTKVVAPALPSSRSTAGATTAASDDVAPPPSSSSPATPTGPPTMLEVVAGVQGSRRRFMAWYFAAFTLATAVRMACFHPVIFGDYLAKNLAPVERDDVRWGYILLVRAYDLALGGYLWPRVDGLAKRDGALFGAIMASVSRIGLLVFERAYFLLSTETVSTLFLIDLVSLIAAFSLLPILLPHSVESRPTSSALMRLERHPELIINIALSIGISTFVCAFLGYAVERLGAQQFIKVRTFERSVPSALLAHTLTPLQMLETPTVAIPSLRHFLEPLSMPRHIIHSLFLSILTIPFVSIFPTTGSVRLALIAFLLVAPQTATLLWDVLPLHGEAAFYVGAFEGVKAAISSAVTAWTIEELRARRERIETVYAIALIEDEDEKSSLLVVAEGMVEEEPVTSA</sequence>
<reference evidence="3" key="2">
    <citation type="submission" date="2010-11" db="EMBL/GenBank/DDBJ databases">
        <authorList>
            <consortium name="The Broad Institute Genome Sequencing Platform"/>
            <person name="Earl A."/>
            <person name="Ward D."/>
            <person name="Feldgarden M."/>
            <person name="Gevers D."/>
            <person name="Butler R."/>
            <person name="Young S.K."/>
            <person name="Zeng Q."/>
            <person name="Gargeya S."/>
            <person name="Fitzgerald M."/>
            <person name="Haas B."/>
            <person name="Abouelleil A."/>
            <person name="Alvarado L."/>
            <person name="Arachchi H.M."/>
            <person name="Berlin A."/>
            <person name="Brown A."/>
            <person name="Chapman S.B."/>
            <person name="Chen Z."/>
            <person name="Dunbar C."/>
            <person name="Freedman E."/>
            <person name="Gearin G."/>
            <person name="Gellesch M."/>
            <person name="Goldberg J."/>
            <person name="Griggs A."/>
            <person name="Gujja S."/>
            <person name="Heilman E."/>
            <person name="Heiman D."/>
            <person name="Howarth C."/>
            <person name="Larson L."/>
            <person name="Lui A."/>
            <person name="MacDonald P.J.P."/>
            <person name="Mehta T."/>
            <person name="Montmayeur A."/>
            <person name="Murphy C."/>
            <person name="Neiman D."/>
            <person name="Pearson M."/>
            <person name="Priest M."/>
            <person name="Roberts A."/>
            <person name="Saif S."/>
            <person name="Shea T."/>
            <person name="Shenoy N."/>
            <person name="Sisk P."/>
            <person name="Stolte C."/>
            <person name="Sykes S."/>
            <person name="White J."/>
            <person name="Yandava C."/>
            <person name="Wortman J."/>
            <person name="Nusbaum C."/>
            <person name="Birren B."/>
        </authorList>
    </citation>
    <scope>NUCLEOTIDE SEQUENCE</scope>
    <source>
        <strain evidence="3">P1A1 Lamole</strain>
    </source>
</reference>
<evidence type="ECO:0000313" key="4">
    <source>
        <dbReference type="EnsemblFungi" id="MVLG_05960T0"/>
    </source>
</evidence>
<dbReference type="EMBL" id="GL541734">
    <property type="protein sequence ID" value="KDE03575.1"/>
    <property type="molecule type" value="Genomic_DNA"/>
</dbReference>
<dbReference type="EnsemblFungi" id="MVLG_05960T0">
    <property type="protein sequence ID" value="MVLG_05960T0"/>
    <property type="gene ID" value="MVLG_05960"/>
</dbReference>
<feature type="transmembrane region" description="Helical" evidence="2">
    <location>
        <begin position="800"/>
        <end position="820"/>
    </location>
</feature>
<keyword evidence="2" id="KW-0812">Transmembrane</keyword>
<feature type="compositionally biased region" description="Polar residues" evidence="1">
    <location>
        <begin position="462"/>
        <end position="475"/>
    </location>
</feature>
<feature type="transmembrane region" description="Helical" evidence="2">
    <location>
        <begin position="554"/>
        <end position="574"/>
    </location>
</feature>
<feature type="compositionally biased region" description="Low complexity" evidence="1">
    <location>
        <begin position="476"/>
        <end position="496"/>
    </location>
</feature>
<proteinExistence type="predicted"/>
<dbReference type="EMBL" id="AEIJ01000659">
    <property type="status" value="NOT_ANNOTATED_CDS"/>
    <property type="molecule type" value="Genomic_DNA"/>
</dbReference>
<feature type="region of interest" description="Disordered" evidence="1">
    <location>
        <begin position="53"/>
        <end position="107"/>
    </location>
</feature>
<feature type="transmembrane region" description="Helical" evidence="2">
    <location>
        <begin position="826"/>
        <end position="849"/>
    </location>
</feature>
<dbReference type="HOGENOM" id="CLU_323712_0_0_1"/>
<feature type="compositionally biased region" description="Polar residues" evidence="1">
    <location>
        <begin position="1"/>
        <end position="13"/>
    </location>
</feature>
<dbReference type="AlphaFoldDB" id="U5HFT4"/>
<feature type="region of interest" description="Disordered" evidence="1">
    <location>
        <begin position="462"/>
        <end position="537"/>
    </location>
</feature>
<evidence type="ECO:0000313" key="3">
    <source>
        <dbReference type="EMBL" id="KDE03575.1"/>
    </source>
</evidence>
<feature type="compositionally biased region" description="Low complexity" evidence="1">
    <location>
        <begin position="407"/>
        <end position="416"/>
    </location>
</feature>
<feature type="transmembrane region" description="Helical" evidence="2">
    <location>
        <begin position="697"/>
        <end position="719"/>
    </location>
</feature>
<feature type="transmembrane region" description="Helical" evidence="2">
    <location>
        <begin position="775"/>
        <end position="793"/>
    </location>
</feature>
<reference evidence="5" key="1">
    <citation type="submission" date="2010-11" db="EMBL/GenBank/DDBJ databases">
        <title>The genome sequence of Microbotryum violaceum strain p1A1 Lamole.</title>
        <authorList>
            <person name="Cuomo C."/>
            <person name="Perlin M."/>
            <person name="Young S.K."/>
            <person name="Zeng Q."/>
            <person name="Gargeya S."/>
            <person name="Alvarado L."/>
            <person name="Berlin A."/>
            <person name="Chapman S.B."/>
            <person name="Chen Z."/>
            <person name="Freedman E."/>
            <person name="Gellesch M."/>
            <person name="Goldberg J."/>
            <person name="Griggs A."/>
            <person name="Gujja S."/>
            <person name="Heilman E."/>
            <person name="Heiman D."/>
            <person name="Howarth C."/>
            <person name="Mehta T."/>
            <person name="Neiman D."/>
            <person name="Pearson M."/>
            <person name="Roberts A."/>
            <person name="Saif S."/>
            <person name="Shea T."/>
            <person name="Shenoy N."/>
            <person name="Sisk P."/>
            <person name="Stolte C."/>
            <person name="Sykes S."/>
            <person name="White J."/>
            <person name="Yandava C."/>
            <person name="Haas B."/>
            <person name="Nusbaum C."/>
            <person name="Birren B."/>
        </authorList>
    </citation>
    <scope>NUCLEOTIDE SEQUENCE [LARGE SCALE GENOMIC DNA]</scope>
    <source>
        <strain evidence="5">p1A1 Lamole</strain>
    </source>
</reference>
<dbReference type="InParanoid" id="U5HFT4"/>